<feature type="domain" description="GGDEF" evidence="4">
    <location>
        <begin position="254"/>
        <end position="386"/>
    </location>
</feature>
<dbReference type="FunFam" id="3.30.70.270:FF:000001">
    <property type="entry name" value="Diguanylate cyclase domain protein"/>
    <property type="match status" value="1"/>
</dbReference>
<comment type="catalytic activity">
    <reaction evidence="2">
        <text>2 GTP = 3',3'-c-di-GMP + 2 diphosphate</text>
        <dbReference type="Rhea" id="RHEA:24898"/>
        <dbReference type="ChEBI" id="CHEBI:33019"/>
        <dbReference type="ChEBI" id="CHEBI:37565"/>
        <dbReference type="ChEBI" id="CHEBI:58805"/>
        <dbReference type="EC" id="2.7.7.65"/>
    </reaction>
</comment>
<dbReference type="Pfam" id="PF00990">
    <property type="entry name" value="GGDEF"/>
    <property type="match status" value="1"/>
</dbReference>
<organism evidence="5 6">
    <name type="scientific">Sphingomonas lycopersici</name>
    <dbReference type="NCBI Taxonomy" id="2951807"/>
    <lineage>
        <taxon>Bacteria</taxon>
        <taxon>Pseudomonadati</taxon>
        <taxon>Pseudomonadota</taxon>
        <taxon>Alphaproteobacteria</taxon>
        <taxon>Sphingomonadales</taxon>
        <taxon>Sphingomonadaceae</taxon>
        <taxon>Sphingomonas</taxon>
    </lineage>
</organism>
<dbReference type="InterPro" id="IPR029787">
    <property type="entry name" value="Nucleotide_cyclase"/>
</dbReference>
<dbReference type="GO" id="GO:0043709">
    <property type="term" value="P:cell adhesion involved in single-species biofilm formation"/>
    <property type="evidence" value="ECO:0007669"/>
    <property type="project" value="TreeGrafter"/>
</dbReference>
<name>A0AA42CUC3_9SPHN</name>
<reference evidence="5" key="1">
    <citation type="submission" date="2022-06" db="EMBL/GenBank/DDBJ databases">
        <title>Sphingomonas sp. nov. isolated from rhizosphere soil of tomato.</title>
        <authorList>
            <person name="Dong H."/>
            <person name="Gao R."/>
        </authorList>
    </citation>
    <scope>NUCLEOTIDE SEQUENCE</scope>
    <source>
        <strain evidence="5">MMSM24</strain>
    </source>
</reference>
<sequence>MEAATIFTAVSLMMFANGLVLVLVSRDLPAELRPAANWWQIGTMLIAIGCAVFAFGAPLPRPVMLFGANATMVLGLTAYQAAIQSFCGKRARPVQLLPAAIAISCGLWFSLVTPDFRMRVLAVSAVWDWLMLASIVELRRGSRDTASVSSRILIGIFALVLVYTLFRLAAYLSMGLGPDFALETGSAWPNLVSPIIMTLLPVVGTTAFLLMCSDRLRRQLETAAATDYLTGLPNRRAFSEQAATSFDAARRHADDLAVAVLDIDHFKWVNDTHGHDVGDQALAHVAHCLAEQARDTGMIARTGGEEFTVLLAGLGPAEAIAAVERMLRAVEHAPFDHGLAPVPLTLSAGIAARAGDQTFDEMLRRADNALYRAKHAGRNRLAVSPLPDPVSAPVIAPRREQRLRVGAVG</sequence>
<feature type="transmembrane region" description="Helical" evidence="3">
    <location>
        <begin position="63"/>
        <end position="82"/>
    </location>
</feature>
<feature type="transmembrane region" description="Helical" evidence="3">
    <location>
        <begin position="94"/>
        <end position="112"/>
    </location>
</feature>
<dbReference type="GO" id="GO:1902201">
    <property type="term" value="P:negative regulation of bacterial-type flagellum-dependent cell motility"/>
    <property type="evidence" value="ECO:0007669"/>
    <property type="project" value="TreeGrafter"/>
</dbReference>
<dbReference type="PROSITE" id="PS50887">
    <property type="entry name" value="GGDEF"/>
    <property type="match status" value="1"/>
</dbReference>
<dbReference type="PANTHER" id="PTHR45138">
    <property type="entry name" value="REGULATORY COMPONENTS OF SENSORY TRANSDUCTION SYSTEM"/>
    <property type="match status" value="1"/>
</dbReference>
<dbReference type="RefSeq" id="WP_265268958.1">
    <property type="nucleotide sequence ID" value="NZ_JANFAV010000006.1"/>
</dbReference>
<keyword evidence="6" id="KW-1185">Reference proteome</keyword>
<evidence type="ECO:0000313" key="6">
    <source>
        <dbReference type="Proteomes" id="UP001165565"/>
    </source>
</evidence>
<evidence type="ECO:0000256" key="3">
    <source>
        <dbReference type="SAM" id="Phobius"/>
    </source>
</evidence>
<protein>
    <recommendedName>
        <fullName evidence="1">diguanylate cyclase</fullName>
        <ecNumber evidence="1">2.7.7.65</ecNumber>
    </recommendedName>
</protein>
<dbReference type="SMART" id="SM00267">
    <property type="entry name" value="GGDEF"/>
    <property type="match status" value="1"/>
</dbReference>
<evidence type="ECO:0000256" key="2">
    <source>
        <dbReference type="ARBA" id="ARBA00034247"/>
    </source>
</evidence>
<evidence type="ECO:0000256" key="1">
    <source>
        <dbReference type="ARBA" id="ARBA00012528"/>
    </source>
</evidence>
<dbReference type="NCBIfam" id="TIGR00254">
    <property type="entry name" value="GGDEF"/>
    <property type="match status" value="1"/>
</dbReference>
<gene>
    <name evidence="5" type="ORF">NEE01_11070</name>
</gene>
<dbReference type="InterPro" id="IPR050469">
    <property type="entry name" value="Diguanylate_Cyclase"/>
</dbReference>
<keyword evidence="3" id="KW-0812">Transmembrane</keyword>
<accession>A0AA42CUC3</accession>
<evidence type="ECO:0000313" key="5">
    <source>
        <dbReference type="EMBL" id="MCW6535323.1"/>
    </source>
</evidence>
<feature type="transmembrane region" description="Helical" evidence="3">
    <location>
        <begin position="6"/>
        <end position="24"/>
    </location>
</feature>
<dbReference type="GO" id="GO:0005886">
    <property type="term" value="C:plasma membrane"/>
    <property type="evidence" value="ECO:0007669"/>
    <property type="project" value="TreeGrafter"/>
</dbReference>
<dbReference type="Proteomes" id="UP001165565">
    <property type="component" value="Unassembled WGS sequence"/>
</dbReference>
<dbReference type="AlphaFoldDB" id="A0AA42CUC3"/>
<evidence type="ECO:0000259" key="4">
    <source>
        <dbReference type="PROSITE" id="PS50887"/>
    </source>
</evidence>
<proteinExistence type="predicted"/>
<keyword evidence="3" id="KW-0472">Membrane</keyword>
<dbReference type="Gene3D" id="3.30.70.270">
    <property type="match status" value="1"/>
</dbReference>
<dbReference type="PANTHER" id="PTHR45138:SF9">
    <property type="entry name" value="DIGUANYLATE CYCLASE DGCM-RELATED"/>
    <property type="match status" value="1"/>
</dbReference>
<feature type="transmembrane region" description="Helical" evidence="3">
    <location>
        <begin position="36"/>
        <end position="57"/>
    </location>
</feature>
<feature type="transmembrane region" description="Helical" evidence="3">
    <location>
        <begin position="148"/>
        <end position="171"/>
    </location>
</feature>
<keyword evidence="3" id="KW-1133">Transmembrane helix</keyword>
<dbReference type="EC" id="2.7.7.65" evidence="1"/>
<dbReference type="CDD" id="cd01949">
    <property type="entry name" value="GGDEF"/>
    <property type="match status" value="1"/>
</dbReference>
<comment type="caution">
    <text evidence="5">The sequence shown here is derived from an EMBL/GenBank/DDBJ whole genome shotgun (WGS) entry which is preliminary data.</text>
</comment>
<dbReference type="EMBL" id="JANFAV010000006">
    <property type="protein sequence ID" value="MCW6535323.1"/>
    <property type="molecule type" value="Genomic_DNA"/>
</dbReference>
<dbReference type="GO" id="GO:0052621">
    <property type="term" value="F:diguanylate cyclase activity"/>
    <property type="evidence" value="ECO:0007669"/>
    <property type="project" value="UniProtKB-EC"/>
</dbReference>
<feature type="transmembrane region" description="Helical" evidence="3">
    <location>
        <begin position="191"/>
        <end position="212"/>
    </location>
</feature>
<dbReference type="InterPro" id="IPR043128">
    <property type="entry name" value="Rev_trsase/Diguanyl_cyclase"/>
</dbReference>
<dbReference type="InterPro" id="IPR000160">
    <property type="entry name" value="GGDEF_dom"/>
</dbReference>
<dbReference type="SUPFAM" id="SSF55073">
    <property type="entry name" value="Nucleotide cyclase"/>
    <property type="match status" value="1"/>
</dbReference>